<proteinExistence type="predicted"/>
<keyword evidence="2" id="KW-1185">Reference proteome</keyword>
<comment type="caution">
    <text evidence="1">The sequence shown here is derived from an EMBL/GenBank/DDBJ whole genome shotgun (WGS) entry which is preliminary data.</text>
</comment>
<accession>A0ABR6YG17</accession>
<reference evidence="1 2" key="1">
    <citation type="submission" date="2020-08" db="EMBL/GenBank/DDBJ databases">
        <title>Novel species isolated from subtropical streams in China.</title>
        <authorList>
            <person name="Lu H."/>
        </authorList>
    </citation>
    <scope>NUCLEOTIDE SEQUENCE [LARGE SCALE GENOMIC DNA]</scope>
    <source>
        <strain evidence="1 2">LX15W</strain>
    </source>
</reference>
<gene>
    <name evidence="1" type="ORF">H8K55_18210</name>
</gene>
<evidence type="ECO:0000313" key="1">
    <source>
        <dbReference type="EMBL" id="MBC3875529.1"/>
    </source>
</evidence>
<name>A0ABR6YG17_9BURK</name>
<dbReference type="RefSeq" id="WP_186943491.1">
    <property type="nucleotide sequence ID" value="NZ_JACOGA010000019.1"/>
</dbReference>
<evidence type="ECO:0008006" key="3">
    <source>
        <dbReference type="Google" id="ProtNLM"/>
    </source>
</evidence>
<evidence type="ECO:0000313" key="2">
    <source>
        <dbReference type="Proteomes" id="UP000624279"/>
    </source>
</evidence>
<sequence length="108" mass="12117">MRTSGTENQVIWLHPEASAKPEAGQACNGCGVCCSAEPCPVARVFLWQWRGTCQALEWHADLRLYRCGMLLRPAHYLFLLPQFLQPTARRLLARWIAADTACDSDAEV</sequence>
<dbReference type="EMBL" id="JACOGA010000019">
    <property type="protein sequence ID" value="MBC3875529.1"/>
    <property type="molecule type" value="Genomic_DNA"/>
</dbReference>
<protein>
    <recommendedName>
        <fullName evidence="3">4Fe-4S ferredoxin-type domain-containing protein</fullName>
    </recommendedName>
</protein>
<dbReference type="Proteomes" id="UP000624279">
    <property type="component" value="Unassembled WGS sequence"/>
</dbReference>
<organism evidence="1 2">
    <name type="scientific">Undibacterium flavidum</name>
    <dbReference type="NCBI Taxonomy" id="2762297"/>
    <lineage>
        <taxon>Bacteria</taxon>
        <taxon>Pseudomonadati</taxon>
        <taxon>Pseudomonadota</taxon>
        <taxon>Betaproteobacteria</taxon>
        <taxon>Burkholderiales</taxon>
        <taxon>Oxalobacteraceae</taxon>
        <taxon>Undibacterium</taxon>
    </lineage>
</organism>